<evidence type="ECO:0000313" key="2">
    <source>
        <dbReference type="Proteomes" id="UP000607559"/>
    </source>
</evidence>
<evidence type="ECO:0000313" key="1">
    <source>
        <dbReference type="EMBL" id="GGB25082.1"/>
    </source>
</evidence>
<reference evidence="1" key="1">
    <citation type="journal article" date="2014" name="Int. J. Syst. Evol. Microbiol.">
        <title>Complete genome sequence of Corynebacterium casei LMG S-19264T (=DSM 44701T), isolated from a smear-ripened cheese.</title>
        <authorList>
            <consortium name="US DOE Joint Genome Institute (JGI-PGF)"/>
            <person name="Walter F."/>
            <person name="Albersmeier A."/>
            <person name="Kalinowski J."/>
            <person name="Ruckert C."/>
        </authorList>
    </citation>
    <scope>NUCLEOTIDE SEQUENCE</scope>
    <source>
        <strain evidence="1">CGMCC 1.15448</strain>
    </source>
</reference>
<reference evidence="1" key="2">
    <citation type="submission" date="2020-09" db="EMBL/GenBank/DDBJ databases">
        <authorList>
            <person name="Sun Q."/>
            <person name="Zhou Y."/>
        </authorList>
    </citation>
    <scope>NUCLEOTIDE SEQUENCE</scope>
    <source>
        <strain evidence="1">CGMCC 1.15448</strain>
    </source>
</reference>
<name>A0A8J2XWP3_9BACT</name>
<sequence length="102" mass="11973">MPDKFYLEGLHSISLRDRLFREVVCNLLIHREFTNAFPAKLIIQKDQVYTENWSLPHDWGRIDPVNFAPFPKNPVIAHFFKEIGRADELGSGVRNVFRYSPE</sequence>
<dbReference type="PANTHER" id="PTHR30595">
    <property type="entry name" value="GLPR-RELATED TRANSCRIPTIONAL REPRESSOR"/>
    <property type="match status" value="1"/>
</dbReference>
<accession>A0A8J2XWP3</accession>
<dbReference type="Proteomes" id="UP000607559">
    <property type="component" value="Unassembled WGS sequence"/>
</dbReference>
<evidence type="ECO:0008006" key="3">
    <source>
        <dbReference type="Google" id="ProtNLM"/>
    </source>
</evidence>
<dbReference type="EMBL" id="BMJC01000008">
    <property type="protein sequence ID" value="GGB25082.1"/>
    <property type="molecule type" value="Genomic_DNA"/>
</dbReference>
<proteinExistence type="predicted"/>
<dbReference type="AlphaFoldDB" id="A0A8J2XWP3"/>
<dbReference type="RefSeq" id="WP_188938067.1">
    <property type="nucleotide sequence ID" value="NZ_BMJC01000008.1"/>
</dbReference>
<gene>
    <name evidence="1" type="ORF">GCM10011511_56280</name>
</gene>
<comment type="caution">
    <text evidence="1">The sequence shown here is derived from an EMBL/GenBank/DDBJ whole genome shotgun (WGS) entry which is preliminary data.</text>
</comment>
<dbReference type="InterPro" id="IPR038475">
    <property type="entry name" value="RecG_C_sf"/>
</dbReference>
<organism evidence="1 2">
    <name type="scientific">Puia dinghuensis</name>
    <dbReference type="NCBI Taxonomy" id="1792502"/>
    <lineage>
        <taxon>Bacteria</taxon>
        <taxon>Pseudomonadati</taxon>
        <taxon>Bacteroidota</taxon>
        <taxon>Chitinophagia</taxon>
        <taxon>Chitinophagales</taxon>
        <taxon>Chitinophagaceae</taxon>
        <taxon>Puia</taxon>
    </lineage>
</organism>
<keyword evidence="2" id="KW-1185">Reference proteome</keyword>
<dbReference type="Gene3D" id="3.30.565.60">
    <property type="match status" value="1"/>
</dbReference>
<protein>
    <recommendedName>
        <fullName evidence="3">ATP-dependent DNA helicase RecG C-terminal domain-containing protein</fullName>
    </recommendedName>
</protein>
<dbReference type="PANTHER" id="PTHR30595:SF6">
    <property type="entry name" value="SCHLAFEN ALBA-2 DOMAIN-CONTAINING PROTEIN"/>
    <property type="match status" value="1"/>
</dbReference>